<evidence type="ECO:0000256" key="3">
    <source>
        <dbReference type="ARBA" id="ARBA00022475"/>
    </source>
</evidence>
<evidence type="ECO:0000313" key="10">
    <source>
        <dbReference type="Proteomes" id="UP000198841"/>
    </source>
</evidence>
<evidence type="ECO:0000256" key="1">
    <source>
        <dbReference type="ARBA" id="ARBA00004651"/>
    </source>
</evidence>
<feature type="transmembrane region" description="Helical" evidence="7">
    <location>
        <begin position="167"/>
        <end position="189"/>
    </location>
</feature>
<proteinExistence type="predicted"/>
<protein>
    <submittedName>
        <fullName evidence="9">Drug resistance transporter, EmrB/QacA subfamily</fullName>
    </submittedName>
</protein>
<dbReference type="PROSITE" id="PS50850">
    <property type="entry name" value="MFS"/>
    <property type="match status" value="1"/>
</dbReference>
<dbReference type="PRINTS" id="PR01036">
    <property type="entry name" value="TCRTETB"/>
</dbReference>
<keyword evidence="3" id="KW-1003">Cell membrane</keyword>
<reference evidence="9 10" key="1">
    <citation type="submission" date="2016-10" db="EMBL/GenBank/DDBJ databases">
        <authorList>
            <person name="Varghese N."/>
            <person name="Submissions S."/>
        </authorList>
    </citation>
    <scope>NUCLEOTIDE SEQUENCE [LARGE SCALE GENOMIC DNA]</scope>
    <source>
        <strain evidence="9 10">YR512</strain>
    </source>
</reference>
<keyword evidence="2" id="KW-0813">Transport</keyword>
<sequence>MTTSLATLIRLQIGICLASFLGCIDFTIVNTALPAIQHHFHSDLARVQWAMTLFVMALCCCMVMSARLAERFGARRILYAGMLLFGATSLGAGLASDLMVLNLCRLLQGVGCAVLYTVSASILVEAMPEAKRGGALGLLFAANGLGLALGPVAGGVLVSWLGWRAVFLLNVPLILLSFVFCRGSIAASIRHRETRLDLPGWLLMTAALIPLLIWTSHVTHWGLLSWHAVLALGLSLLFLLAFVMIERRTPHPVIDFRMLRNSGFAAACLLSVLLAIFYCSAFMLLPFRLLTLFHFNAAQLGLMLLPVTLVMALISPFAGRLADRYSSWPVMAAGFALLTASALLLSINSASLVPIITAFVLMGAGWGAILGPSVAAALGALPASRHAQGIGISWTLHNLGGALGLAIATQIYQTGGETAGFQWVMWGLAGAGLLGMWVALKAGSSNSVAVADAG</sequence>
<gene>
    <name evidence="9" type="ORF">SAMN05518863_102490</name>
</gene>
<feature type="transmembrane region" description="Helical" evidence="7">
    <location>
        <begin position="106"/>
        <end position="124"/>
    </location>
</feature>
<accession>A0A1I3TRJ6</accession>
<feature type="transmembrane region" description="Helical" evidence="7">
    <location>
        <begin position="264"/>
        <end position="285"/>
    </location>
</feature>
<dbReference type="InterPro" id="IPR011701">
    <property type="entry name" value="MFS"/>
</dbReference>
<feature type="transmembrane region" description="Helical" evidence="7">
    <location>
        <begin position="136"/>
        <end position="161"/>
    </location>
</feature>
<feature type="transmembrane region" description="Helical" evidence="7">
    <location>
        <begin position="77"/>
        <end position="100"/>
    </location>
</feature>
<evidence type="ECO:0000256" key="7">
    <source>
        <dbReference type="SAM" id="Phobius"/>
    </source>
</evidence>
<dbReference type="EMBL" id="FOSD01000002">
    <property type="protein sequence ID" value="SFJ73093.1"/>
    <property type="molecule type" value="Genomic_DNA"/>
</dbReference>
<dbReference type="Gene3D" id="1.20.1720.10">
    <property type="entry name" value="Multidrug resistance protein D"/>
    <property type="match status" value="1"/>
</dbReference>
<dbReference type="RefSeq" id="WP_008106424.1">
    <property type="nucleotide sequence ID" value="NZ_FOSD01000002.1"/>
</dbReference>
<feature type="transmembrane region" description="Helical" evidence="7">
    <location>
        <begin position="353"/>
        <end position="378"/>
    </location>
</feature>
<dbReference type="CDD" id="cd17321">
    <property type="entry name" value="MFS_MMR_MDR_like"/>
    <property type="match status" value="1"/>
</dbReference>
<evidence type="ECO:0000256" key="5">
    <source>
        <dbReference type="ARBA" id="ARBA00022989"/>
    </source>
</evidence>
<dbReference type="InterPro" id="IPR036259">
    <property type="entry name" value="MFS_trans_sf"/>
</dbReference>
<feature type="domain" description="Major facilitator superfamily (MFS) profile" evidence="8">
    <location>
        <begin position="11"/>
        <end position="447"/>
    </location>
</feature>
<feature type="transmembrane region" description="Helical" evidence="7">
    <location>
        <begin position="297"/>
        <end position="318"/>
    </location>
</feature>
<feature type="transmembrane region" description="Helical" evidence="7">
    <location>
        <begin position="423"/>
        <end position="440"/>
    </location>
</feature>
<organism evidence="9 10">
    <name type="scientific">Candidatus Pantoea symbiotica</name>
    <dbReference type="NCBI Taxonomy" id="1884370"/>
    <lineage>
        <taxon>Bacteria</taxon>
        <taxon>Pseudomonadati</taxon>
        <taxon>Pseudomonadota</taxon>
        <taxon>Gammaproteobacteria</taxon>
        <taxon>Enterobacterales</taxon>
        <taxon>Erwiniaceae</taxon>
        <taxon>Pantoea</taxon>
    </lineage>
</organism>
<keyword evidence="6 7" id="KW-0472">Membrane</keyword>
<evidence type="ECO:0000256" key="6">
    <source>
        <dbReference type="ARBA" id="ARBA00023136"/>
    </source>
</evidence>
<comment type="subcellular location">
    <subcellularLocation>
        <location evidence="1">Cell membrane</location>
        <topology evidence="1">Multi-pass membrane protein</topology>
    </subcellularLocation>
</comment>
<keyword evidence="5 7" id="KW-1133">Transmembrane helix</keyword>
<evidence type="ECO:0000256" key="4">
    <source>
        <dbReference type="ARBA" id="ARBA00022692"/>
    </source>
</evidence>
<dbReference type="Gene3D" id="1.20.1250.20">
    <property type="entry name" value="MFS general substrate transporter like domains"/>
    <property type="match status" value="1"/>
</dbReference>
<evidence type="ECO:0000313" key="9">
    <source>
        <dbReference type="EMBL" id="SFJ73093.1"/>
    </source>
</evidence>
<feature type="transmembrane region" description="Helical" evidence="7">
    <location>
        <begin position="201"/>
        <end position="218"/>
    </location>
</feature>
<dbReference type="PANTHER" id="PTHR42718:SF46">
    <property type="entry name" value="BLR6921 PROTEIN"/>
    <property type="match status" value="1"/>
</dbReference>
<dbReference type="SUPFAM" id="SSF103473">
    <property type="entry name" value="MFS general substrate transporter"/>
    <property type="match status" value="1"/>
</dbReference>
<dbReference type="InterPro" id="IPR020846">
    <property type="entry name" value="MFS_dom"/>
</dbReference>
<feature type="transmembrane region" description="Helical" evidence="7">
    <location>
        <begin position="390"/>
        <end position="411"/>
    </location>
</feature>
<feature type="transmembrane region" description="Helical" evidence="7">
    <location>
        <begin position="330"/>
        <end position="347"/>
    </location>
</feature>
<feature type="transmembrane region" description="Helical" evidence="7">
    <location>
        <begin position="47"/>
        <end position="65"/>
    </location>
</feature>
<dbReference type="PANTHER" id="PTHR42718">
    <property type="entry name" value="MAJOR FACILITATOR SUPERFAMILY MULTIDRUG TRANSPORTER MFSC"/>
    <property type="match status" value="1"/>
</dbReference>
<keyword evidence="10" id="KW-1185">Reference proteome</keyword>
<dbReference type="InterPro" id="IPR004638">
    <property type="entry name" value="EmrB-like"/>
</dbReference>
<keyword evidence="4 7" id="KW-0812">Transmembrane</keyword>
<evidence type="ECO:0000259" key="8">
    <source>
        <dbReference type="PROSITE" id="PS50850"/>
    </source>
</evidence>
<dbReference type="Pfam" id="PF07690">
    <property type="entry name" value="MFS_1"/>
    <property type="match status" value="1"/>
</dbReference>
<feature type="transmembrane region" description="Helical" evidence="7">
    <location>
        <begin position="12"/>
        <end position="35"/>
    </location>
</feature>
<dbReference type="Proteomes" id="UP000198841">
    <property type="component" value="Unassembled WGS sequence"/>
</dbReference>
<feature type="transmembrane region" description="Helical" evidence="7">
    <location>
        <begin position="224"/>
        <end position="243"/>
    </location>
</feature>
<name>A0A1I3TRJ6_9GAMM</name>
<evidence type="ECO:0000256" key="2">
    <source>
        <dbReference type="ARBA" id="ARBA00022448"/>
    </source>
</evidence>
<comment type="caution">
    <text evidence="9">The sequence shown here is derived from an EMBL/GenBank/DDBJ whole genome shotgun (WGS) entry which is preliminary data.</text>
</comment>
<dbReference type="NCBIfam" id="TIGR00711">
    <property type="entry name" value="efflux_EmrB"/>
    <property type="match status" value="1"/>
</dbReference>